<dbReference type="SUPFAM" id="SSF53756">
    <property type="entry name" value="UDP-Glycosyltransferase/glycogen phosphorylase"/>
    <property type="match status" value="1"/>
</dbReference>
<accession>A0A1F5Z5N4</accession>
<dbReference type="EMBL" id="MFJG01000002">
    <property type="protein sequence ID" value="OGG07746.1"/>
    <property type="molecule type" value="Genomic_DNA"/>
</dbReference>
<evidence type="ECO:0000256" key="6">
    <source>
        <dbReference type="ARBA" id="ARBA00023056"/>
    </source>
</evidence>
<dbReference type="GO" id="GO:0009011">
    <property type="term" value="F:alpha-1,4-glucan glucosyltransferase (ADP-glucose donor) activity"/>
    <property type="evidence" value="ECO:0007669"/>
    <property type="project" value="UniProtKB-UniRule"/>
</dbReference>
<dbReference type="Pfam" id="PF00534">
    <property type="entry name" value="Glycos_transf_1"/>
    <property type="match status" value="1"/>
</dbReference>
<feature type="domain" description="Glycosyl transferase family 1" evidence="8">
    <location>
        <begin position="290"/>
        <end position="454"/>
    </location>
</feature>
<protein>
    <recommendedName>
        <fullName evidence="7">Glycogen synthase</fullName>
        <ecNumber evidence="7">2.4.1.21</ecNumber>
    </recommendedName>
    <alternativeName>
        <fullName evidence="7">Starch [bacterial glycogen] synthase</fullName>
    </alternativeName>
</protein>
<dbReference type="InterPro" id="IPR001296">
    <property type="entry name" value="Glyco_trans_1"/>
</dbReference>
<organism evidence="10 11">
    <name type="scientific">Candidatus Gottesmanbacteria bacterium RIFCSPHIGHO2_01_FULL_42_12</name>
    <dbReference type="NCBI Taxonomy" id="1798377"/>
    <lineage>
        <taxon>Bacteria</taxon>
        <taxon>Candidatus Gottesmaniibacteriota</taxon>
    </lineage>
</organism>
<dbReference type="Gene3D" id="3.40.50.2000">
    <property type="entry name" value="Glycogen Phosphorylase B"/>
    <property type="match status" value="2"/>
</dbReference>
<sequence length="500" mass="57213">MPAKGLRVLFVSAEVAPFSTVGGLAQVAYFLSRALKTTGADVRLFTPKYGLIDEKKFPMEMAYEGLTTENLSSNVKIYKPTKTTEPTVYFLENMEYYEKRANVYGYNDDHVRFALLSKAALEFVKTGAFVPDVIHINDWHTGYLANYLRTQYNDDQILKKIAVLFSIHNLHQGNFDFAHASEMDFDDGKSPLVTFFDDRLVKQNALKRGVIYSDLINTVSETYAREITTEEFGRGLHNLFRELRGKISGVLNGLDYKEFNPATDKIIAKPYSVSNLKSRVENKKDLQKEFGLKANTDIPLICFWGRLDGQKGIDLIKDTIRFILDEFEIQFVIQGPAEQYYKDFFLQLEKDYPGRVGTHLMYDPLLPRKEAAGADVLLQPSYYEPGGIVVIESMRYGCIPVVRETGGLADSVTGYDMVRNVGTGFSFKDYNAMSFLVAVVRALELYKNKREWEKLVKRSMSQNFSWDTVAKKYLDLYSRVIKFRYEALLPNPPTAFRQMM</sequence>
<evidence type="ECO:0000256" key="4">
    <source>
        <dbReference type="ARBA" id="ARBA00022676"/>
    </source>
</evidence>
<proteinExistence type="inferred from homology"/>
<keyword evidence="6 7" id="KW-0320">Glycogen biosynthesis</keyword>
<dbReference type="STRING" id="1798377.A2872_02170"/>
<gene>
    <name evidence="7" type="primary">glgA</name>
    <name evidence="10" type="ORF">A2872_02170</name>
</gene>
<dbReference type="InterPro" id="IPR013534">
    <property type="entry name" value="Starch_synth_cat_dom"/>
</dbReference>
<comment type="caution">
    <text evidence="10">The sequence shown here is derived from an EMBL/GenBank/DDBJ whole genome shotgun (WGS) entry which is preliminary data.</text>
</comment>
<evidence type="ECO:0000313" key="11">
    <source>
        <dbReference type="Proteomes" id="UP000178681"/>
    </source>
</evidence>
<dbReference type="PANTHER" id="PTHR45825:SF11">
    <property type="entry name" value="ALPHA AMYLASE DOMAIN-CONTAINING PROTEIN"/>
    <property type="match status" value="1"/>
</dbReference>
<evidence type="ECO:0000259" key="8">
    <source>
        <dbReference type="Pfam" id="PF00534"/>
    </source>
</evidence>
<dbReference type="GO" id="GO:0005978">
    <property type="term" value="P:glycogen biosynthetic process"/>
    <property type="evidence" value="ECO:0007669"/>
    <property type="project" value="UniProtKB-UniRule"/>
</dbReference>
<dbReference type="GO" id="GO:0004373">
    <property type="term" value="F:alpha-1,4-glucan glucosyltransferase (UDP-glucose donor) activity"/>
    <property type="evidence" value="ECO:0007669"/>
    <property type="project" value="InterPro"/>
</dbReference>
<dbReference type="Pfam" id="PF08323">
    <property type="entry name" value="Glyco_transf_5"/>
    <property type="match status" value="1"/>
</dbReference>
<dbReference type="UniPathway" id="UPA00164"/>
<comment type="pathway">
    <text evidence="7">Glycan biosynthesis; glycogen biosynthesis.</text>
</comment>
<dbReference type="NCBIfam" id="TIGR02095">
    <property type="entry name" value="glgA"/>
    <property type="match status" value="1"/>
</dbReference>
<evidence type="ECO:0000256" key="5">
    <source>
        <dbReference type="ARBA" id="ARBA00022679"/>
    </source>
</evidence>
<dbReference type="HAMAP" id="MF_00484">
    <property type="entry name" value="Glycogen_synth"/>
    <property type="match status" value="1"/>
</dbReference>
<dbReference type="AlphaFoldDB" id="A0A1F5Z5N4"/>
<dbReference type="Proteomes" id="UP000178681">
    <property type="component" value="Unassembled WGS sequence"/>
</dbReference>
<evidence type="ECO:0000259" key="9">
    <source>
        <dbReference type="Pfam" id="PF08323"/>
    </source>
</evidence>
<dbReference type="EC" id="2.4.1.21" evidence="7"/>
<evidence type="ECO:0000256" key="7">
    <source>
        <dbReference type="HAMAP-Rule" id="MF_00484"/>
    </source>
</evidence>
<evidence type="ECO:0000256" key="1">
    <source>
        <dbReference type="ARBA" id="ARBA00001478"/>
    </source>
</evidence>
<feature type="domain" description="Starch synthase catalytic" evidence="9">
    <location>
        <begin position="7"/>
        <end position="242"/>
    </location>
</feature>
<name>A0A1F5Z5N4_9BACT</name>
<comment type="catalytic activity">
    <reaction evidence="1 7">
        <text>[(1-&gt;4)-alpha-D-glucosyl](n) + ADP-alpha-D-glucose = [(1-&gt;4)-alpha-D-glucosyl](n+1) + ADP + H(+)</text>
        <dbReference type="Rhea" id="RHEA:18189"/>
        <dbReference type="Rhea" id="RHEA-COMP:9584"/>
        <dbReference type="Rhea" id="RHEA-COMP:9587"/>
        <dbReference type="ChEBI" id="CHEBI:15378"/>
        <dbReference type="ChEBI" id="CHEBI:15444"/>
        <dbReference type="ChEBI" id="CHEBI:57498"/>
        <dbReference type="ChEBI" id="CHEBI:456216"/>
        <dbReference type="EC" id="2.4.1.21"/>
    </reaction>
</comment>
<comment type="caution">
    <text evidence="7">Lacks conserved residue(s) required for the propagation of feature annotation.</text>
</comment>
<keyword evidence="4 7" id="KW-0328">Glycosyltransferase</keyword>
<dbReference type="CDD" id="cd03791">
    <property type="entry name" value="GT5_Glycogen_synthase_DULL1-like"/>
    <property type="match status" value="1"/>
</dbReference>
<keyword evidence="5 7" id="KW-0808">Transferase</keyword>
<evidence type="ECO:0000313" key="10">
    <source>
        <dbReference type="EMBL" id="OGG07746.1"/>
    </source>
</evidence>
<dbReference type="InterPro" id="IPR011835">
    <property type="entry name" value="GS/SS"/>
</dbReference>
<comment type="similarity">
    <text evidence="3 7">Belongs to the glycosyltransferase 1 family. Bacterial/plant glycogen synthase subfamily.</text>
</comment>
<evidence type="ECO:0000256" key="3">
    <source>
        <dbReference type="ARBA" id="ARBA00010281"/>
    </source>
</evidence>
<dbReference type="PANTHER" id="PTHR45825">
    <property type="entry name" value="GRANULE-BOUND STARCH SYNTHASE 1, CHLOROPLASTIC/AMYLOPLASTIC"/>
    <property type="match status" value="1"/>
</dbReference>
<reference evidence="10 11" key="1">
    <citation type="journal article" date="2016" name="Nat. Commun.">
        <title>Thousands of microbial genomes shed light on interconnected biogeochemical processes in an aquifer system.</title>
        <authorList>
            <person name="Anantharaman K."/>
            <person name="Brown C.T."/>
            <person name="Hug L.A."/>
            <person name="Sharon I."/>
            <person name="Castelle C.J."/>
            <person name="Probst A.J."/>
            <person name="Thomas B.C."/>
            <person name="Singh A."/>
            <person name="Wilkins M.J."/>
            <person name="Karaoz U."/>
            <person name="Brodie E.L."/>
            <person name="Williams K.H."/>
            <person name="Hubbard S.S."/>
            <person name="Banfield J.F."/>
        </authorList>
    </citation>
    <scope>NUCLEOTIDE SEQUENCE [LARGE SCALE GENOMIC DNA]</scope>
</reference>
<comment type="function">
    <text evidence="2 7">Synthesizes alpha-1,4-glucan chains using ADP-glucose.</text>
</comment>
<evidence type="ECO:0000256" key="2">
    <source>
        <dbReference type="ARBA" id="ARBA00002764"/>
    </source>
</evidence>